<evidence type="ECO:0000256" key="2">
    <source>
        <dbReference type="ARBA" id="ARBA00022771"/>
    </source>
</evidence>
<dbReference type="Gene3D" id="3.30.40.10">
    <property type="entry name" value="Zinc/RING finger domain, C3HC4 (zinc finger)"/>
    <property type="match status" value="1"/>
</dbReference>
<name>A0AAD8W103_LOLMU</name>
<dbReference type="GO" id="GO:0006511">
    <property type="term" value="P:ubiquitin-dependent protein catabolic process"/>
    <property type="evidence" value="ECO:0007669"/>
    <property type="project" value="TreeGrafter"/>
</dbReference>
<dbReference type="PROSITE" id="PS50089">
    <property type="entry name" value="ZF_RING_2"/>
    <property type="match status" value="1"/>
</dbReference>
<evidence type="ECO:0000256" key="3">
    <source>
        <dbReference type="ARBA" id="ARBA00022833"/>
    </source>
</evidence>
<dbReference type="Proteomes" id="UP001231189">
    <property type="component" value="Unassembled WGS sequence"/>
</dbReference>
<evidence type="ECO:0000313" key="6">
    <source>
        <dbReference type="EMBL" id="KAK1628818.1"/>
    </source>
</evidence>
<accession>A0AAD8W103</accession>
<evidence type="ECO:0000313" key="7">
    <source>
        <dbReference type="Proteomes" id="UP001231189"/>
    </source>
</evidence>
<reference evidence="6" key="1">
    <citation type="submission" date="2023-07" db="EMBL/GenBank/DDBJ databases">
        <title>A chromosome-level genome assembly of Lolium multiflorum.</title>
        <authorList>
            <person name="Chen Y."/>
            <person name="Copetti D."/>
            <person name="Kolliker R."/>
            <person name="Studer B."/>
        </authorList>
    </citation>
    <scope>NUCLEOTIDE SEQUENCE</scope>
    <source>
        <strain evidence="6">02402/16</strain>
        <tissue evidence="6">Leaf</tissue>
    </source>
</reference>
<dbReference type="PANTHER" id="PTHR45931">
    <property type="entry name" value="SI:CH211-59O9.10"/>
    <property type="match status" value="1"/>
</dbReference>
<dbReference type="InterPro" id="IPR013083">
    <property type="entry name" value="Znf_RING/FYVE/PHD"/>
</dbReference>
<dbReference type="Pfam" id="PF13639">
    <property type="entry name" value="zf-RING_2"/>
    <property type="match status" value="1"/>
</dbReference>
<evidence type="ECO:0000256" key="1">
    <source>
        <dbReference type="ARBA" id="ARBA00022723"/>
    </source>
</evidence>
<dbReference type="InterPro" id="IPR051834">
    <property type="entry name" value="RING_finger_E3_ligase"/>
</dbReference>
<gene>
    <name evidence="6" type="ORF">QYE76_003133</name>
</gene>
<evidence type="ECO:0000256" key="4">
    <source>
        <dbReference type="PROSITE-ProRule" id="PRU00175"/>
    </source>
</evidence>
<dbReference type="GO" id="GO:0061630">
    <property type="term" value="F:ubiquitin protein ligase activity"/>
    <property type="evidence" value="ECO:0007669"/>
    <property type="project" value="TreeGrafter"/>
</dbReference>
<dbReference type="GO" id="GO:0008270">
    <property type="term" value="F:zinc ion binding"/>
    <property type="evidence" value="ECO:0007669"/>
    <property type="project" value="UniProtKB-KW"/>
</dbReference>
<dbReference type="SMART" id="SM00184">
    <property type="entry name" value="RING"/>
    <property type="match status" value="1"/>
</dbReference>
<organism evidence="6 7">
    <name type="scientific">Lolium multiflorum</name>
    <name type="common">Italian ryegrass</name>
    <name type="synonym">Lolium perenne subsp. multiflorum</name>
    <dbReference type="NCBI Taxonomy" id="4521"/>
    <lineage>
        <taxon>Eukaryota</taxon>
        <taxon>Viridiplantae</taxon>
        <taxon>Streptophyta</taxon>
        <taxon>Embryophyta</taxon>
        <taxon>Tracheophyta</taxon>
        <taxon>Spermatophyta</taxon>
        <taxon>Magnoliopsida</taxon>
        <taxon>Liliopsida</taxon>
        <taxon>Poales</taxon>
        <taxon>Poaceae</taxon>
        <taxon>BOP clade</taxon>
        <taxon>Pooideae</taxon>
        <taxon>Poodae</taxon>
        <taxon>Poeae</taxon>
        <taxon>Poeae Chloroplast Group 2 (Poeae type)</taxon>
        <taxon>Loliodinae</taxon>
        <taxon>Loliinae</taxon>
        <taxon>Lolium</taxon>
    </lineage>
</organism>
<proteinExistence type="predicted"/>
<keyword evidence="1" id="KW-0479">Metal-binding</keyword>
<sequence length="181" mass="19095">MATVLMADECMERALAFAIDSSSAAQHWLVPLPSQRQQDAVALQHQLGSAGDVAEELSRSVLLVAEVLFLHGVLGDDDVLRVLSAMPNPGDAYRDGGFGGVPATAAAAASLEKRAYRCGEGQQGGLGTTDMGCVICLENFVAGDELGVMPCSRKHSFHQDCIAEWLGRSNACPLCRHALPS</sequence>
<dbReference type="PANTHER" id="PTHR45931:SF23">
    <property type="entry name" value="OS12G0134500 PROTEIN"/>
    <property type="match status" value="1"/>
</dbReference>
<dbReference type="GO" id="GO:0005634">
    <property type="term" value="C:nucleus"/>
    <property type="evidence" value="ECO:0007669"/>
    <property type="project" value="TreeGrafter"/>
</dbReference>
<dbReference type="SUPFAM" id="SSF57850">
    <property type="entry name" value="RING/U-box"/>
    <property type="match status" value="1"/>
</dbReference>
<feature type="domain" description="RING-type" evidence="5">
    <location>
        <begin position="133"/>
        <end position="176"/>
    </location>
</feature>
<dbReference type="InterPro" id="IPR001841">
    <property type="entry name" value="Znf_RING"/>
</dbReference>
<comment type="caution">
    <text evidence="6">The sequence shown here is derived from an EMBL/GenBank/DDBJ whole genome shotgun (WGS) entry which is preliminary data.</text>
</comment>
<dbReference type="AlphaFoldDB" id="A0AAD8W103"/>
<protein>
    <recommendedName>
        <fullName evidence="5">RING-type domain-containing protein</fullName>
    </recommendedName>
</protein>
<keyword evidence="7" id="KW-1185">Reference proteome</keyword>
<dbReference type="EMBL" id="JAUUTY010000005">
    <property type="protein sequence ID" value="KAK1628818.1"/>
    <property type="molecule type" value="Genomic_DNA"/>
</dbReference>
<keyword evidence="2 4" id="KW-0863">Zinc-finger</keyword>
<evidence type="ECO:0000259" key="5">
    <source>
        <dbReference type="PROSITE" id="PS50089"/>
    </source>
</evidence>
<keyword evidence="3" id="KW-0862">Zinc</keyword>